<dbReference type="SMART" id="SM01118">
    <property type="entry name" value="CYTH"/>
    <property type="match status" value="1"/>
</dbReference>
<dbReference type="InterPro" id="IPR008173">
    <property type="entry name" value="Adenylyl_cyclase_CyaB"/>
</dbReference>
<dbReference type="Proteomes" id="UP000293296">
    <property type="component" value="Chromosome"/>
</dbReference>
<feature type="domain" description="CYTH" evidence="1">
    <location>
        <begin position="1"/>
        <end position="171"/>
    </location>
</feature>
<reference evidence="2 3" key="1">
    <citation type="submission" date="2018-02" db="EMBL/GenBank/DDBJ databases">
        <title>Genome sequence of Desulfovibrio carbinolicus DSM 3852.</title>
        <authorList>
            <person name="Wilbanks E."/>
            <person name="Skennerton C.T."/>
            <person name="Orphan V.J."/>
        </authorList>
    </citation>
    <scope>NUCLEOTIDE SEQUENCE [LARGE SCALE GENOMIC DNA]</scope>
    <source>
        <strain evidence="2 3">DSM 3852</strain>
    </source>
</reference>
<sequence>MFEAEIKFVAGPDFRLPEGTGAVVLVEDVYYDAEDGRLAAAGRELRLRREGGRTRLTAKAPPFDAATASKPEHETAVADAEAAAALLGMLGFQPVLAYAKRCRRARLRTDGLDVELTAVTVDFDPRLFVEIEHLAATREQALAALPAIRALAEGLGLAEECAEAYTDLARAAGLGTPPA</sequence>
<evidence type="ECO:0000259" key="1">
    <source>
        <dbReference type="PROSITE" id="PS51707"/>
    </source>
</evidence>
<dbReference type="InterPro" id="IPR023577">
    <property type="entry name" value="CYTH_domain"/>
</dbReference>
<dbReference type="Pfam" id="PF01928">
    <property type="entry name" value="CYTH"/>
    <property type="match status" value="1"/>
</dbReference>
<dbReference type="PROSITE" id="PS51707">
    <property type="entry name" value="CYTH"/>
    <property type="match status" value="1"/>
</dbReference>
<keyword evidence="3" id="KW-1185">Reference proteome</keyword>
<organism evidence="2 3">
    <name type="scientific">Solidesulfovibrio carbinolicus</name>
    <dbReference type="NCBI Taxonomy" id="296842"/>
    <lineage>
        <taxon>Bacteria</taxon>
        <taxon>Pseudomonadati</taxon>
        <taxon>Thermodesulfobacteriota</taxon>
        <taxon>Desulfovibrionia</taxon>
        <taxon>Desulfovibrionales</taxon>
        <taxon>Desulfovibrionaceae</taxon>
        <taxon>Solidesulfovibrio</taxon>
    </lineage>
</organism>
<name>A0A4P6HS34_9BACT</name>
<dbReference type="RefSeq" id="WP_129353635.1">
    <property type="nucleotide sequence ID" value="NZ_CP026538.1"/>
</dbReference>
<gene>
    <name evidence="2" type="ORF">C3Y92_14050</name>
</gene>
<evidence type="ECO:0000313" key="2">
    <source>
        <dbReference type="EMBL" id="QAZ69524.1"/>
    </source>
</evidence>
<evidence type="ECO:0000313" key="3">
    <source>
        <dbReference type="Proteomes" id="UP000293296"/>
    </source>
</evidence>
<dbReference type="PANTHER" id="PTHR21028">
    <property type="entry name" value="SI:CH211-156B7.4"/>
    <property type="match status" value="1"/>
</dbReference>
<protein>
    <submittedName>
        <fullName evidence="2">Adenylate cyclase</fullName>
    </submittedName>
</protein>
<dbReference type="OrthoDB" id="3474751at2"/>
<dbReference type="Gene3D" id="2.40.320.10">
    <property type="entry name" value="Hypothetical Protein Pfu-838710-001"/>
    <property type="match status" value="1"/>
</dbReference>
<dbReference type="PANTHER" id="PTHR21028:SF2">
    <property type="entry name" value="CYTH DOMAIN-CONTAINING PROTEIN"/>
    <property type="match status" value="1"/>
</dbReference>
<dbReference type="InterPro" id="IPR033469">
    <property type="entry name" value="CYTH-like_dom_sf"/>
</dbReference>
<proteinExistence type="predicted"/>
<dbReference type="AlphaFoldDB" id="A0A4P6HS34"/>
<accession>A0A4P6HS34</accession>
<dbReference type="KEGG" id="dcb:C3Y92_14050"/>
<dbReference type="EMBL" id="CP026538">
    <property type="protein sequence ID" value="QAZ69524.1"/>
    <property type="molecule type" value="Genomic_DNA"/>
</dbReference>
<dbReference type="SUPFAM" id="SSF55154">
    <property type="entry name" value="CYTH-like phosphatases"/>
    <property type="match status" value="1"/>
</dbReference>